<dbReference type="GO" id="GO:0008270">
    <property type="term" value="F:zinc ion binding"/>
    <property type="evidence" value="ECO:0007669"/>
    <property type="project" value="InterPro"/>
</dbReference>
<comment type="cofactor">
    <cofactor evidence="1 12">
        <name>Zn(2+)</name>
        <dbReference type="ChEBI" id="CHEBI:29105"/>
    </cofactor>
</comment>
<dbReference type="EC" id="1.1.1.329" evidence="8"/>
<feature type="domain" description="Alcohol dehydrogenase-like N-terminal" evidence="14">
    <location>
        <begin position="24"/>
        <end position="133"/>
    </location>
</feature>
<evidence type="ECO:0000256" key="6">
    <source>
        <dbReference type="ARBA" id="ARBA00037908"/>
    </source>
</evidence>
<keyword evidence="2 12" id="KW-0479">Metal-binding</keyword>
<reference evidence="15 16" key="1">
    <citation type="submission" date="2020-08" db="EMBL/GenBank/DDBJ databases">
        <title>A novel species.</title>
        <authorList>
            <person name="Gao J."/>
        </authorList>
    </citation>
    <scope>NUCLEOTIDE SEQUENCE [LARGE SCALE GENOMIC DNA]</scope>
    <source>
        <strain evidence="15 16">CRXT-G-22</strain>
    </source>
</reference>
<evidence type="ECO:0000259" key="14">
    <source>
        <dbReference type="Pfam" id="PF08240"/>
    </source>
</evidence>
<comment type="similarity">
    <text evidence="7">Belongs to the zinc-containing alcohol dehydrogenase family. DOIA dehydrogenase subfamily.</text>
</comment>
<evidence type="ECO:0000256" key="11">
    <source>
        <dbReference type="ARBA" id="ARBA00049085"/>
    </source>
</evidence>
<comment type="catalytic activity">
    <reaction evidence="11">
        <text>2-deoxy-scyllo-inosamine + NADP(+) = 3-amino-2,3-dideoxy-scyllo-inosose + NADPH + H(+)</text>
        <dbReference type="Rhea" id="RHEA:33879"/>
        <dbReference type="ChEBI" id="CHEBI:15378"/>
        <dbReference type="ChEBI" id="CHEBI:57783"/>
        <dbReference type="ChEBI" id="CHEBI:58349"/>
        <dbReference type="ChEBI" id="CHEBI:65002"/>
        <dbReference type="ChEBI" id="CHEBI:65003"/>
        <dbReference type="EC" id="1.1.1.329"/>
    </reaction>
</comment>
<evidence type="ECO:0000256" key="2">
    <source>
        <dbReference type="ARBA" id="ARBA00022723"/>
    </source>
</evidence>
<accession>A0A7H0I6Z2</accession>
<keyword evidence="16" id="KW-1185">Reference proteome</keyword>
<evidence type="ECO:0000256" key="4">
    <source>
        <dbReference type="ARBA" id="ARBA00023002"/>
    </source>
</evidence>
<dbReference type="Proteomes" id="UP000516052">
    <property type="component" value="Chromosome"/>
</dbReference>
<comment type="catalytic activity">
    <reaction evidence="10">
        <text>2-deoxy-scyllo-inosamine + NAD(+) = 3-amino-2,3-dideoxy-scyllo-inosose + NADH + H(+)</text>
        <dbReference type="Rhea" id="RHEA:33883"/>
        <dbReference type="ChEBI" id="CHEBI:15378"/>
        <dbReference type="ChEBI" id="CHEBI:57540"/>
        <dbReference type="ChEBI" id="CHEBI:57945"/>
        <dbReference type="ChEBI" id="CHEBI:65002"/>
        <dbReference type="ChEBI" id="CHEBI:65003"/>
        <dbReference type="EC" id="1.1.1.329"/>
    </reaction>
</comment>
<feature type="domain" description="Alcohol dehydrogenase-like C-terminal" evidence="13">
    <location>
        <begin position="190"/>
        <end position="296"/>
    </location>
</feature>
<dbReference type="PROSITE" id="PS00059">
    <property type="entry name" value="ADH_ZINC"/>
    <property type="match status" value="1"/>
</dbReference>
<comment type="pathway">
    <text evidence="6">Metabolic intermediate biosynthesis; 2-deoxystreptamine biosynthesis; 2-deoxystreptamine from D-glucose 6-phosphate: step 3/4.</text>
</comment>
<comment type="function">
    <text evidence="5">Catalyzes the oxidation of 2-deoxy-scyllo-inosamine (DOIA) with NAD(+) or NADP(+), forming 3-amino-2,3-dideoxy-scyllo-inosose (amino-DOI).</text>
</comment>
<gene>
    <name evidence="15" type="ORF">IAG44_03100</name>
</gene>
<evidence type="ECO:0000256" key="12">
    <source>
        <dbReference type="RuleBase" id="RU361277"/>
    </source>
</evidence>
<evidence type="ECO:0000256" key="10">
    <source>
        <dbReference type="ARBA" id="ARBA00048685"/>
    </source>
</evidence>
<dbReference type="SUPFAM" id="SSF50129">
    <property type="entry name" value="GroES-like"/>
    <property type="match status" value="1"/>
</dbReference>
<evidence type="ECO:0000256" key="1">
    <source>
        <dbReference type="ARBA" id="ARBA00001947"/>
    </source>
</evidence>
<dbReference type="SUPFAM" id="SSF51735">
    <property type="entry name" value="NAD(P)-binding Rossmann-fold domains"/>
    <property type="match status" value="1"/>
</dbReference>
<dbReference type="InterPro" id="IPR050129">
    <property type="entry name" value="Zn_alcohol_dh"/>
</dbReference>
<dbReference type="AlphaFoldDB" id="A0A7H0I6Z2"/>
<dbReference type="KEGG" id="sroi:IAG44_03100"/>
<dbReference type="Pfam" id="PF00107">
    <property type="entry name" value="ADH_zinc_N"/>
    <property type="match status" value="1"/>
</dbReference>
<dbReference type="GO" id="GO:0016491">
    <property type="term" value="F:oxidoreductase activity"/>
    <property type="evidence" value="ECO:0007669"/>
    <property type="project" value="UniProtKB-KW"/>
</dbReference>
<keyword evidence="3 12" id="KW-0862">Zinc</keyword>
<organism evidence="15 16">
    <name type="scientific">Streptomyces roseirectus</name>
    <dbReference type="NCBI Taxonomy" id="2768066"/>
    <lineage>
        <taxon>Bacteria</taxon>
        <taxon>Bacillati</taxon>
        <taxon>Actinomycetota</taxon>
        <taxon>Actinomycetes</taxon>
        <taxon>Kitasatosporales</taxon>
        <taxon>Streptomycetaceae</taxon>
        <taxon>Streptomyces</taxon>
    </lineage>
</organism>
<dbReference type="Pfam" id="PF08240">
    <property type="entry name" value="ADH_N"/>
    <property type="match status" value="1"/>
</dbReference>
<evidence type="ECO:0000256" key="9">
    <source>
        <dbReference type="ARBA" id="ARBA00039387"/>
    </source>
</evidence>
<name>A0A7H0I6Z2_9ACTN</name>
<evidence type="ECO:0000259" key="13">
    <source>
        <dbReference type="Pfam" id="PF00107"/>
    </source>
</evidence>
<proteinExistence type="inferred from homology"/>
<evidence type="ECO:0000256" key="7">
    <source>
        <dbReference type="ARBA" id="ARBA00038004"/>
    </source>
</evidence>
<dbReference type="Gene3D" id="3.40.50.720">
    <property type="entry name" value="NAD(P)-binding Rossmann-like Domain"/>
    <property type="match status" value="1"/>
</dbReference>
<dbReference type="PANTHER" id="PTHR43401">
    <property type="entry name" value="L-THREONINE 3-DEHYDROGENASE"/>
    <property type="match status" value="1"/>
</dbReference>
<protein>
    <recommendedName>
        <fullName evidence="9">2-deoxy-scyllo-inosamine dehydrogenase</fullName>
        <ecNumber evidence="8">1.1.1.329</ecNumber>
    </recommendedName>
</protein>
<evidence type="ECO:0000256" key="8">
    <source>
        <dbReference type="ARBA" id="ARBA00039102"/>
    </source>
</evidence>
<evidence type="ECO:0000313" key="15">
    <source>
        <dbReference type="EMBL" id="QNP68558.1"/>
    </source>
</evidence>
<dbReference type="EMBL" id="CP060828">
    <property type="protein sequence ID" value="QNP68558.1"/>
    <property type="molecule type" value="Genomic_DNA"/>
</dbReference>
<keyword evidence="4" id="KW-0560">Oxidoreductase</keyword>
<evidence type="ECO:0000256" key="5">
    <source>
        <dbReference type="ARBA" id="ARBA00037678"/>
    </source>
</evidence>
<sequence length="341" mass="34959">MRAAVLVAPGRIETVDDRPEPSAGPGDVVVAVEGVGLCGTDLAVFHGRREVPAYPWVMGHEGFGRVAAVGTDVTDRQVGQRVVIEPNYACLTCADCLTGRTSACPHRAIVGLNSPGVLAERVAVPAAFAHPVPGGLGVEGEGIAGRPAPGDLTPADLACVEPYTVARAAVRRSGVTPGDRCLVVGAGAQGLLLCLILARLGAVPVVTEPHPRRLERAVGLGAVADDGRTGFTYVFETSGHGPALRPAVDRAAPGATVVLVGLNAEPLPLTTDDVVRRQLTVRGSMIYDHPGDFAGTVTELPAARPGRVIEAGFPLTEAQEAFSGAAARAGKTWIGIGSDHA</sequence>
<dbReference type="InterPro" id="IPR011032">
    <property type="entry name" value="GroES-like_sf"/>
</dbReference>
<evidence type="ECO:0000256" key="3">
    <source>
        <dbReference type="ARBA" id="ARBA00022833"/>
    </source>
</evidence>
<evidence type="ECO:0000313" key="16">
    <source>
        <dbReference type="Proteomes" id="UP000516052"/>
    </source>
</evidence>
<dbReference type="InterPro" id="IPR013154">
    <property type="entry name" value="ADH-like_N"/>
</dbReference>
<dbReference type="InterPro" id="IPR013149">
    <property type="entry name" value="ADH-like_C"/>
</dbReference>
<dbReference type="RefSeq" id="WP_187745597.1">
    <property type="nucleotide sequence ID" value="NZ_CP060828.1"/>
</dbReference>
<dbReference type="Gene3D" id="3.90.180.10">
    <property type="entry name" value="Medium-chain alcohol dehydrogenases, catalytic domain"/>
    <property type="match status" value="1"/>
</dbReference>
<dbReference type="InterPro" id="IPR036291">
    <property type="entry name" value="NAD(P)-bd_dom_sf"/>
</dbReference>
<dbReference type="InterPro" id="IPR002328">
    <property type="entry name" value="ADH_Zn_CS"/>
</dbReference>
<dbReference type="PANTHER" id="PTHR43401:SF2">
    <property type="entry name" value="L-THREONINE 3-DEHYDROGENASE"/>
    <property type="match status" value="1"/>
</dbReference>